<organism evidence="1 2">
    <name type="scientific">Actinorhabdospora filicis</name>
    <dbReference type="NCBI Taxonomy" id="1785913"/>
    <lineage>
        <taxon>Bacteria</taxon>
        <taxon>Bacillati</taxon>
        <taxon>Actinomycetota</taxon>
        <taxon>Actinomycetes</taxon>
        <taxon>Micromonosporales</taxon>
        <taxon>Micromonosporaceae</taxon>
        <taxon>Actinorhabdospora</taxon>
    </lineage>
</organism>
<gene>
    <name evidence="1" type="ORF">Afil01_00580</name>
</gene>
<dbReference type="EMBL" id="BSTX01000001">
    <property type="protein sequence ID" value="GLZ75251.1"/>
    <property type="molecule type" value="Genomic_DNA"/>
</dbReference>
<keyword evidence="2" id="KW-1185">Reference proteome</keyword>
<proteinExistence type="predicted"/>
<reference evidence="1" key="1">
    <citation type="submission" date="2023-03" db="EMBL/GenBank/DDBJ databases">
        <title>Actinorhabdospora filicis NBRC 111898.</title>
        <authorList>
            <person name="Ichikawa N."/>
            <person name="Sato H."/>
            <person name="Tonouchi N."/>
        </authorList>
    </citation>
    <scope>NUCLEOTIDE SEQUENCE</scope>
    <source>
        <strain evidence="1">NBRC 111898</strain>
    </source>
</reference>
<dbReference type="Proteomes" id="UP001165079">
    <property type="component" value="Unassembled WGS sequence"/>
</dbReference>
<protein>
    <submittedName>
        <fullName evidence="1">Uncharacterized protein</fullName>
    </submittedName>
</protein>
<dbReference type="RefSeq" id="WP_285660495.1">
    <property type="nucleotide sequence ID" value="NZ_BSTX01000001.1"/>
</dbReference>
<name>A0A9W6SIG5_9ACTN</name>
<evidence type="ECO:0000313" key="2">
    <source>
        <dbReference type="Proteomes" id="UP001165079"/>
    </source>
</evidence>
<sequence length="140" mass="14382">MTLERGEDFADLATYVTGYRAGGYDVATVVAAVCGCGGRAFAIGVDDEAGAAERLCAACGEAAFIADSADYWEEAVPEQCACPCGGELFEVGVGFAGTGDGTGDVRWVSVGLRCLADGVLGVYTDWKIDYRPSAGLIGMV</sequence>
<accession>A0A9W6SIG5</accession>
<evidence type="ECO:0000313" key="1">
    <source>
        <dbReference type="EMBL" id="GLZ75251.1"/>
    </source>
</evidence>
<dbReference type="AlphaFoldDB" id="A0A9W6SIG5"/>
<comment type="caution">
    <text evidence="1">The sequence shown here is derived from an EMBL/GenBank/DDBJ whole genome shotgun (WGS) entry which is preliminary data.</text>
</comment>